<dbReference type="PROSITE" id="PS01268">
    <property type="entry name" value="UPF0024"/>
    <property type="match status" value="1"/>
</dbReference>
<dbReference type="Gene3D" id="3.30.2350.20">
    <property type="entry name" value="TruD, catalytic domain"/>
    <property type="match status" value="2"/>
</dbReference>
<evidence type="ECO:0000256" key="3">
    <source>
        <dbReference type="ARBA" id="ARBA00023235"/>
    </source>
</evidence>
<keyword evidence="7" id="KW-1185">Reference proteome</keyword>
<reference evidence="6 7" key="1">
    <citation type="submission" date="2018-09" db="EMBL/GenBank/DDBJ databases">
        <title>A high-quality reference genome of wild soybean provides a powerful tool to mine soybean genomes.</title>
        <authorList>
            <person name="Xie M."/>
            <person name="Chung C.Y.L."/>
            <person name="Li M.-W."/>
            <person name="Wong F.-L."/>
            <person name="Chan T.-F."/>
            <person name="Lam H.-M."/>
        </authorList>
    </citation>
    <scope>NUCLEOTIDE SEQUENCE [LARGE SCALE GENOMIC DNA]</scope>
    <source>
        <strain evidence="7">cv. W05</strain>
        <tissue evidence="6">Hypocotyl of etiolated seedlings</tissue>
    </source>
</reference>
<dbReference type="InterPro" id="IPR020103">
    <property type="entry name" value="PsdUridine_synth_cat_dom_sf"/>
</dbReference>
<name>A0A445LGL4_GLYSO</name>
<dbReference type="SUPFAM" id="SSF55120">
    <property type="entry name" value="Pseudouridine synthase"/>
    <property type="match status" value="1"/>
</dbReference>
<gene>
    <name evidence="6" type="ORF">D0Y65_008138</name>
</gene>
<dbReference type="Proteomes" id="UP000289340">
    <property type="component" value="Chromosome 3"/>
</dbReference>
<dbReference type="InterPro" id="IPR001656">
    <property type="entry name" value="PsdUridine_synth_TruD"/>
</dbReference>
<dbReference type="PANTHER" id="PTHR13326:SF21">
    <property type="entry name" value="PSEUDOURIDYLATE SYNTHASE PUS7L"/>
    <property type="match status" value="1"/>
</dbReference>
<dbReference type="InterPro" id="IPR020119">
    <property type="entry name" value="PsdUridine_synth_TruD_CS"/>
</dbReference>
<dbReference type="PIRSF" id="PIRSF037016">
    <property type="entry name" value="Pseudouridin_synth_euk_prd"/>
    <property type="match status" value="1"/>
</dbReference>
<dbReference type="CDD" id="cd02576">
    <property type="entry name" value="PseudoU_synth_ScPUS7"/>
    <property type="match status" value="1"/>
</dbReference>
<dbReference type="GO" id="GO:0009982">
    <property type="term" value="F:pseudouridine synthase activity"/>
    <property type="evidence" value="ECO:0007669"/>
    <property type="project" value="InterPro"/>
</dbReference>
<comment type="similarity">
    <text evidence="1">Belongs to the pseudouridine synthase TruD family.</text>
</comment>
<keyword evidence="3" id="KW-0413">Isomerase</keyword>
<proteinExistence type="inferred from homology"/>
<dbReference type="NCBIfam" id="TIGR00094">
    <property type="entry name" value="tRNA_TruD_broad"/>
    <property type="match status" value="1"/>
</dbReference>
<feature type="domain" description="TRUD" evidence="5">
    <location>
        <begin position="308"/>
        <end position="561"/>
    </location>
</feature>
<dbReference type="Pfam" id="PF01142">
    <property type="entry name" value="TruD"/>
    <property type="match status" value="1"/>
</dbReference>
<organism evidence="6 7">
    <name type="scientific">Glycine soja</name>
    <name type="common">Wild soybean</name>
    <dbReference type="NCBI Taxonomy" id="3848"/>
    <lineage>
        <taxon>Eukaryota</taxon>
        <taxon>Viridiplantae</taxon>
        <taxon>Streptophyta</taxon>
        <taxon>Embryophyta</taxon>
        <taxon>Tracheophyta</taxon>
        <taxon>Spermatophyta</taxon>
        <taxon>Magnoliopsida</taxon>
        <taxon>eudicotyledons</taxon>
        <taxon>Gunneridae</taxon>
        <taxon>Pentapetalae</taxon>
        <taxon>rosids</taxon>
        <taxon>fabids</taxon>
        <taxon>Fabales</taxon>
        <taxon>Fabaceae</taxon>
        <taxon>Papilionoideae</taxon>
        <taxon>50 kb inversion clade</taxon>
        <taxon>NPAAA clade</taxon>
        <taxon>indigoferoid/millettioid clade</taxon>
        <taxon>Phaseoleae</taxon>
        <taxon>Glycine</taxon>
        <taxon>Glycine subgen. Soja</taxon>
    </lineage>
</organism>
<evidence type="ECO:0000313" key="7">
    <source>
        <dbReference type="Proteomes" id="UP000289340"/>
    </source>
</evidence>
<dbReference type="GO" id="GO:0003723">
    <property type="term" value="F:RNA binding"/>
    <property type="evidence" value="ECO:0007669"/>
    <property type="project" value="InterPro"/>
</dbReference>
<dbReference type="EMBL" id="QZWG01000003">
    <property type="protein sequence ID" value="RZC22328.1"/>
    <property type="molecule type" value="Genomic_DNA"/>
</dbReference>
<dbReference type="GO" id="GO:0008033">
    <property type="term" value="P:tRNA processing"/>
    <property type="evidence" value="ECO:0007669"/>
    <property type="project" value="UniProtKB-KW"/>
</dbReference>
<evidence type="ECO:0000256" key="1">
    <source>
        <dbReference type="ARBA" id="ARBA00007953"/>
    </source>
</evidence>
<sequence length="713" mass="79088">MAMKTAEEHEVGISCFISDLPGFRGILKQRYSDFIVNEVDRDGTVVQLSSLDAPQEEPESFQENGTNTSDNVVSYASQIESFKSLAGDSDAVLLEEFINKINAGGEDGVSPIVLSPDSDKSHRKAMHNFFKENFKFLVTDVVDGPDASSKCIRVRLNSAEPNNKGKNSKKRKERGDKPFDSRGSENWPKNVGKFLRFHLYKENKDTHEALGVIGNMLSVQPKSFGFAGTKDKRAVTTQRVTVYKQRASRLASLNKRLFGIKLGDFCYVKEGLCLGQLLGNRFTITLRGIVADSEDIIKASADALGRHGFINYFGLQRFGSGSLPTHLIGAALLQGEWKLAVDMILDPRDGEKSAIAKARKYYKESSDVVGTLKQLPRYLVAERAVLQTLKTSPGNYLQALKSIPRTLRMLYVHSYQSYLWNHAASKRVQKYGTENVVLGDLVYCKENSTGKVTESVGSEYAEDCSGRYDSNNEDEISGEIHEEIDSVKVVDVEDLNSGYYTIDDVILPMPGSRIKYPTNHIANVYEDLAKKDGISLTESVHNVEDFSITSITGCYRRVFQKPINFEWELLTYSDSNKQLVETDLDKVNKSKPMGTVKQMGAANGKNEEAFDCIRELESSNDVVKVENYSEIAGEEIKLPHDESLSGSSSQDSQIALKLSFTLPASCYATMAIRELLKTSTSVSTPNLKSLLSVTTGALINHDWEKLLALGICT</sequence>
<dbReference type="InterPro" id="IPR042214">
    <property type="entry name" value="TruD_catalytic"/>
</dbReference>
<feature type="compositionally biased region" description="Basic and acidic residues" evidence="4">
    <location>
        <begin position="173"/>
        <end position="183"/>
    </location>
</feature>
<evidence type="ECO:0000256" key="4">
    <source>
        <dbReference type="SAM" id="MobiDB-lite"/>
    </source>
</evidence>
<accession>A0A445LGL4</accession>
<protein>
    <submittedName>
        <fullName evidence="6">Multisubstrate pseudouridine synthase 7 isoform A</fullName>
    </submittedName>
</protein>
<dbReference type="GO" id="GO:0001522">
    <property type="term" value="P:pseudouridine synthesis"/>
    <property type="evidence" value="ECO:0007669"/>
    <property type="project" value="InterPro"/>
</dbReference>
<feature type="region of interest" description="Disordered" evidence="4">
    <location>
        <begin position="154"/>
        <end position="185"/>
    </location>
</feature>
<comment type="caution">
    <text evidence="6">The sequence shown here is derived from an EMBL/GenBank/DDBJ whole genome shotgun (WGS) entry which is preliminary data.</text>
</comment>
<dbReference type="GO" id="GO:0005634">
    <property type="term" value="C:nucleus"/>
    <property type="evidence" value="ECO:0007669"/>
    <property type="project" value="TreeGrafter"/>
</dbReference>
<dbReference type="FunFam" id="3.30.2350.20:FF:000010">
    <property type="entry name" value="Putative pseudouridine synthase YOR243C family"/>
    <property type="match status" value="1"/>
</dbReference>
<dbReference type="InterPro" id="IPR011760">
    <property type="entry name" value="PsdUridine_synth_TruD_insert"/>
</dbReference>
<evidence type="ECO:0000259" key="5">
    <source>
        <dbReference type="PROSITE" id="PS50984"/>
    </source>
</evidence>
<dbReference type="PROSITE" id="PS50984">
    <property type="entry name" value="TRUD"/>
    <property type="match status" value="1"/>
</dbReference>
<dbReference type="PANTHER" id="PTHR13326">
    <property type="entry name" value="TRNA PSEUDOURIDINE SYNTHASE D"/>
    <property type="match status" value="1"/>
</dbReference>
<keyword evidence="2" id="KW-0819">tRNA processing</keyword>
<evidence type="ECO:0000313" key="6">
    <source>
        <dbReference type="EMBL" id="RZC22328.1"/>
    </source>
</evidence>
<evidence type="ECO:0000256" key="2">
    <source>
        <dbReference type="ARBA" id="ARBA00022694"/>
    </source>
</evidence>
<dbReference type="AlphaFoldDB" id="A0A445LGL4"/>
<dbReference type="FunFam" id="3.30.2350.20:FF:000006">
    <property type="entry name" value="Multisubstrate pseudouridine synthase 7"/>
    <property type="match status" value="1"/>
</dbReference>